<name>A0A2B7XWJ0_9EURO</name>
<evidence type="ECO:0000313" key="2">
    <source>
        <dbReference type="EMBL" id="PGH13566.1"/>
    </source>
</evidence>
<dbReference type="Proteomes" id="UP000223968">
    <property type="component" value="Unassembled WGS sequence"/>
</dbReference>
<dbReference type="AlphaFoldDB" id="A0A2B7XWJ0"/>
<keyword evidence="3" id="KW-1185">Reference proteome</keyword>
<comment type="caution">
    <text evidence="2">The sequence shown here is derived from an EMBL/GenBank/DDBJ whole genome shotgun (WGS) entry which is preliminary data.</text>
</comment>
<dbReference type="EMBL" id="PDNB01000044">
    <property type="protein sequence ID" value="PGH13566.1"/>
    <property type="molecule type" value="Genomic_DNA"/>
</dbReference>
<evidence type="ECO:0000256" key="1">
    <source>
        <dbReference type="SAM" id="MobiDB-lite"/>
    </source>
</evidence>
<sequence length="76" mass="8418">MDQAIDVVPVLPSGWRTINARNAPQPHWPINAGKPLGWTKVNPPRAYPSQTGSDRRPPSRQPKPARASNINSRSQE</sequence>
<protein>
    <submittedName>
        <fullName evidence="2">Uncharacterized protein</fullName>
    </submittedName>
</protein>
<evidence type="ECO:0000313" key="3">
    <source>
        <dbReference type="Proteomes" id="UP000223968"/>
    </source>
</evidence>
<gene>
    <name evidence="2" type="ORF">AJ79_03559</name>
</gene>
<organism evidence="2 3">
    <name type="scientific">Helicocarpus griseus UAMH5409</name>
    <dbReference type="NCBI Taxonomy" id="1447875"/>
    <lineage>
        <taxon>Eukaryota</taxon>
        <taxon>Fungi</taxon>
        <taxon>Dikarya</taxon>
        <taxon>Ascomycota</taxon>
        <taxon>Pezizomycotina</taxon>
        <taxon>Eurotiomycetes</taxon>
        <taxon>Eurotiomycetidae</taxon>
        <taxon>Onygenales</taxon>
        <taxon>Ajellomycetaceae</taxon>
        <taxon>Helicocarpus</taxon>
    </lineage>
</organism>
<reference evidence="2 3" key="1">
    <citation type="submission" date="2017-10" db="EMBL/GenBank/DDBJ databases">
        <title>Comparative genomics in systemic dimorphic fungi from Ajellomycetaceae.</title>
        <authorList>
            <person name="Munoz J.F."/>
            <person name="Mcewen J.G."/>
            <person name="Clay O.K."/>
            <person name="Cuomo C.A."/>
        </authorList>
    </citation>
    <scope>NUCLEOTIDE SEQUENCE [LARGE SCALE GENOMIC DNA]</scope>
    <source>
        <strain evidence="2 3">UAMH5409</strain>
    </source>
</reference>
<accession>A0A2B7XWJ0</accession>
<proteinExistence type="predicted"/>
<feature type="region of interest" description="Disordered" evidence="1">
    <location>
        <begin position="19"/>
        <end position="76"/>
    </location>
</feature>